<dbReference type="Pfam" id="PF00872">
    <property type="entry name" value="Transposase_mut"/>
    <property type="match status" value="1"/>
</dbReference>
<reference evidence="7 8" key="1">
    <citation type="submission" date="2016-10" db="EMBL/GenBank/DDBJ databases">
        <authorList>
            <person name="de Groot N.N."/>
        </authorList>
    </citation>
    <scope>NUCLEOTIDE SEQUENCE [LARGE SCALE GENOMIC DNA]</scope>
    <source>
        <strain evidence="7 8">ATCC 700224</strain>
    </source>
</reference>
<dbReference type="EMBL" id="FNAP01000025">
    <property type="protein sequence ID" value="SDF03630.1"/>
    <property type="molecule type" value="Genomic_DNA"/>
</dbReference>
<keyword evidence="6" id="KW-0814">Transposable element</keyword>
<sequence length="115" mass="12867">MTQPSAKQKAAKNDLHAIWMAEGRADAEKAMGTFDAKYSAKYLQAVTCLTKDRAGLLVFYDVPAEHWQHIRTTNPIESVFATARHCTIRRTGCLSFKTALTMVFKLVTAASTTWR</sequence>
<comment type="similarity">
    <text evidence="2 6">Belongs to the transposase mutator family.</text>
</comment>
<dbReference type="InterPro" id="IPR001207">
    <property type="entry name" value="Transposase_mutator"/>
</dbReference>
<keyword evidence="3 6" id="KW-0815">Transposition</keyword>
<dbReference type="GO" id="GO:0003677">
    <property type="term" value="F:DNA binding"/>
    <property type="evidence" value="ECO:0007669"/>
    <property type="project" value="UniProtKB-UniRule"/>
</dbReference>
<dbReference type="GO" id="GO:0006313">
    <property type="term" value="P:DNA transposition"/>
    <property type="evidence" value="ECO:0007669"/>
    <property type="project" value="UniProtKB-UniRule"/>
</dbReference>
<organism evidence="7 8">
    <name type="scientific">Rhodospira trueperi</name>
    <dbReference type="NCBI Taxonomy" id="69960"/>
    <lineage>
        <taxon>Bacteria</taxon>
        <taxon>Pseudomonadati</taxon>
        <taxon>Pseudomonadota</taxon>
        <taxon>Alphaproteobacteria</taxon>
        <taxon>Rhodospirillales</taxon>
        <taxon>Rhodospirillaceae</taxon>
        <taxon>Rhodospira</taxon>
    </lineage>
</organism>
<proteinExistence type="inferred from homology"/>
<comment type="function">
    <text evidence="1 6">Required for the transposition of the insertion element.</text>
</comment>
<keyword evidence="8" id="KW-1185">Reference proteome</keyword>
<evidence type="ECO:0000256" key="3">
    <source>
        <dbReference type="ARBA" id="ARBA00022578"/>
    </source>
</evidence>
<keyword evidence="4 6" id="KW-0238">DNA-binding</keyword>
<dbReference type="GO" id="GO:0004803">
    <property type="term" value="F:transposase activity"/>
    <property type="evidence" value="ECO:0007669"/>
    <property type="project" value="UniProtKB-UniRule"/>
</dbReference>
<keyword evidence="5 6" id="KW-0233">DNA recombination</keyword>
<gene>
    <name evidence="7" type="ORF">SAMN05421720_12511</name>
</gene>
<dbReference type="PANTHER" id="PTHR33217:SF9">
    <property type="entry name" value="MUTATOR FAMILY TRANSPOSASE"/>
    <property type="match status" value="1"/>
</dbReference>
<evidence type="ECO:0000256" key="4">
    <source>
        <dbReference type="ARBA" id="ARBA00023125"/>
    </source>
</evidence>
<dbReference type="PANTHER" id="PTHR33217">
    <property type="entry name" value="TRANSPOSASE FOR INSERTION SEQUENCE ELEMENT IS1081"/>
    <property type="match status" value="1"/>
</dbReference>
<name>A0A1G7HT62_9PROT</name>
<accession>A0A1G7HT62</accession>
<dbReference type="AlphaFoldDB" id="A0A1G7HT62"/>
<evidence type="ECO:0000256" key="5">
    <source>
        <dbReference type="ARBA" id="ARBA00023172"/>
    </source>
</evidence>
<protein>
    <recommendedName>
        <fullName evidence="6">Mutator family transposase</fullName>
    </recommendedName>
</protein>
<evidence type="ECO:0000256" key="1">
    <source>
        <dbReference type="ARBA" id="ARBA00002190"/>
    </source>
</evidence>
<evidence type="ECO:0000256" key="6">
    <source>
        <dbReference type="RuleBase" id="RU365089"/>
    </source>
</evidence>
<dbReference type="STRING" id="69960.SAMN05421720_12511"/>
<dbReference type="Proteomes" id="UP000199412">
    <property type="component" value="Unassembled WGS sequence"/>
</dbReference>
<evidence type="ECO:0000313" key="7">
    <source>
        <dbReference type="EMBL" id="SDF03630.1"/>
    </source>
</evidence>
<evidence type="ECO:0000256" key="2">
    <source>
        <dbReference type="ARBA" id="ARBA00010961"/>
    </source>
</evidence>
<evidence type="ECO:0000313" key="8">
    <source>
        <dbReference type="Proteomes" id="UP000199412"/>
    </source>
</evidence>